<sequence>MTHENSLRVFVCHRSHADVNFGPLACTLQPPLVTSPSAGSSHHLVPPGAIQQCWCCTNHHLLALLTLCCCLSPIQHPQGPSNDAPSARTSLNFRVRARSRVFSPHRPPASPHHHPLALLPAAAASRHPTPPGAIQQHPWCTNGPELRVGVHVCFSPPPTWFAPPPPLRPPRPPPPPLAIQHPQGPSNDAPGARTAWNCDVQGRSRSFCLCDLPPLLVSCLYHNCI</sequence>
<dbReference type="AlphaFoldDB" id="A0A8S0WPC0"/>
<evidence type="ECO:0000313" key="2">
    <source>
        <dbReference type="EMBL" id="CAA7267367.1"/>
    </source>
</evidence>
<reference evidence="2 3" key="1">
    <citation type="submission" date="2020-01" db="EMBL/GenBank/DDBJ databases">
        <authorList>
            <person name="Gupta K D."/>
        </authorList>
    </citation>
    <scope>NUCLEOTIDE SEQUENCE [LARGE SCALE GENOMIC DNA]</scope>
</reference>
<feature type="compositionally biased region" description="Pro residues" evidence="1">
    <location>
        <begin position="163"/>
        <end position="177"/>
    </location>
</feature>
<keyword evidence="3" id="KW-1185">Reference proteome</keyword>
<protein>
    <submittedName>
        <fullName evidence="2">Uncharacterized protein</fullName>
    </submittedName>
</protein>
<evidence type="ECO:0000256" key="1">
    <source>
        <dbReference type="SAM" id="MobiDB-lite"/>
    </source>
</evidence>
<name>A0A8S0WPC0_CYCAE</name>
<proteinExistence type="predicted"/>
<feature type="region of interest" description="Disordered" evidence="1">
    <location>
        <begin position="163"/>
        <end position="192"/>
    </location>
</feature>
<organism evidence="2 3">
    <name type="scientific">Cyclocybe aegerita</name>
    <name type="common">Black poplar mushroom</name>
    <name type="synonym">Agrocybe aegerita</name>
    <dbReference type="NCBI Taxonomy" id="1973307"/>
    <lineage>
        <taxon>Eukaryota</taxon>
        <taxon>Fungi</taxon>
        <taxon>Dikarya</taxon>
        <taxon>Basidiomycota</taxon>
        <taxon>Agaricomycotina</taxon>
        <taxon>Agaricomycetes</taxon>
        <taxon>Agaricomycetidae</taxon>
        <taxon>Agaricales</taxon>
        <taxon>Agaricineae</taxon>
        <taxon>Bolbitiaceae</taxon>
        <taxon>Cyclocybe</taxon>
    </lineage>
</organism>
<gene>
    <name evidence="2" type="ORF">AAE3_LOCUS9570</name>
</gene>
<comment type="caution">
    <text evidence="2">The sequence shown here is derived from an EMBL/GenBank/DDBJ whole genome shotgun (WGS) entry which is preliminary data.</text>
</comment>
<dbReference type="Proteomes" id="UP000467700">
    <property type="component" value="Unassembled WGS sequence"/>
</dbReference>
<evidence type="ECO:0000313" key="3">
    <source>
        <dbReference type="Proteomes" id="UP000467700"/>
    </source>
</evidence>
<dbReference type="EMBL" id="CACVBS010000059">
    <property type="protein sequence ID" value="CAA7267367.1"/>
    <property type="molecule type" value="Genomic_DNA"/>
</dbReference>
<accession>A0A8S0WPC0</accession>